<feature type="chain" id="PRO_5037057784" evidence="1">
    <location>
        <begin position="24"/>
        <end position="177"/>
    </location>
</feature>
<proteinExistence type="predicted"/>
<dbReference type="AlphaFoldDB" id="A0A915NH61"/>
<protein>
    <submittedName>
        <fullName evidence="3">Uncharacterized protein</fullName>
    </submittedName>
</protein>
<evidence type="ECO:0000313" key="2">
    <source>
        <dbReference type="Proteomes" id="UP000887560"/>
    </source>
</evidence>
<feature type="signal peptide" evidence="1">
    <location>
        <begin position="1"/>
        <end position="23"/>
    </location>
</feature>
<reference evidence="3" key="1">
    <citation type="submission" date="2022-11" db="UniProtKB">
        <authorList>
            <consortium name="WormBaseParasite"/>
        </authorList>
    </citation>
    <scope>IDENTIFICATION</scope>
</reference>
<dbReference type="Proteomes" id="UP000887560">
    <property type="component" value="Unplaced"/>
</dbReference>
<keyword evidence="2" id="KW-1185">Reference proteome</keyword>
<organism evidence="2 3">
    <name type="scientific">Meloidogyne floridensis</name>
    <dbReference type="NCBI Taxonomy" id="298350"/>
    <lineage>
        <taxon>Eukaryota</taxon>
        <taxon>Metazoa</taxon>
        <taxon>Ecdysozoa</taxon>
        <taxon>Nematoda</taxon>
        <taxon>Chromadorea</taxon>
        <taxon>Rhabditida</taxon>
        <taxon>Tylenchina</taxon>
        <taxon>Tylenchomorpha</taxon>
        <taxon>Tylenchoidea</taxon>
        <taxon>Meloidogynidae</taxon>
        <taxon>Meloidogyninae</taxon>
        <taxon>Meloidogyne</taxon>
    </lineage>
</organism>
<dbReference type="WBParaSite" id="scf7180000417357.g1189">
    <property type="protein sequence ID" value="scf7180000417357.g1189"/>
    <property type="gene ID" value="scf7180000417357.g1189"/>
</dbReference>
<keyword evidence="1" id="KW-0732">Signal</keyword>
<evidence type="ECO:0000313" key="3">
    <source>
        <dbReference type="WBParaSite" id="scf7180000417357.g1189"/>
    </source>
</evidence>
<name>A0A915NH61_9BILA</name>
<sequence length="177" mass="21084">MISPLQLNIIFFNLFLFFSPILSKHVLEIEIIEDWNQHPEYKYLEILKPIYRFRLELCEQKCDNRHKKVKGKLGDKYSDIFLFRKIPWSIKNTENEMADALLDMKYNKNKGLNKEIEKSKIDNDKINQVKITILITPPGISKVIYKDIELDKISNEIRRIKLSIVQPLNNVNRGHNW</sequence>
<evidence type="ECO:0000256" key="1">
    <source>
        <dbReference type="SAM" id="SignalP"/>
    </source>
</evidence>
<accession>A0A915NH61</accession>